<dbReference type="EMBL" id="BARU01007541">
    <property type="protein sequence ID" value="GAH46007.1"/>
    <property type="molecule type" value="Genomic_DNA"/>
</dbReference>
<reference evidence="1" key="1">
    <citation type="journal article" date="2014" name="Front. Microbiol.">
        <title>High frequency of phylogenetically diverse reductive dehalogenase-homologous genes in deep subseafloor sedimentary metagenomes.</title>
        <authorList>
            <person name="Kawai M."/>
            <person name="Futagami T."/>
            <person name="Toyoda A."/>
            <person name="Takaki Y."/>
            <person name="Nishi S."/>
            <person name="Hori S."/>
            <person name="Arai W."/>
            <person name="Tsubouchi T."/>
            <person name="Morono Y."/>
            <person name="Uchiyama I."/>
            <person name="Ito T."/>
            <person name="Fujiyama A."/>
            <person name="Inagaki F."/>
            <person name="Takami H."/>
        </authorList>
    </citation>
    <scope>NUCLEOTIDE SEQUENCE</scope>
    <source>
        <strain evidence="1">Expedition CK06-06</strain>
    </source>
</reference>
<comment type="caution">
    <text evidence="1">The sequence shown here is derived from an EMBL/GenBank/DDBJ whole genome shotgun (WGS) entry which is preliminary data.</text>
</comment>
<protein>
    <submittedName>
        <fullName evidence="1">Uncharacterized protein</fullName>
    </submittedName>
</protein>
<proteinExistence type="predicted"/>
<dbReference type="AlphaFoldDB" id="X1FM34"/>
<name>X1FM34_9ZZZZ</name>
<evidence type="ECO:0000313" key="1">
    <source>
        <dbReference type="EMBL" id="GAH46007.1"/>
    </source>
</evidence>
<sequence length="70" mass="8121">MVSIMIKVIPNIIRLTLYGFGELNILQKRKLAPTPIEIFDIILIDFLFVKPNRLSKKLDKKIIEIINKSV</sequence>
<organism evidence="1">
    <name type="scientific">marine sediment metagenome</name>
    <dbReference type="NCBI Taxonomy" id="412755"/>
    <lineage>
        <taxon>unclassified sequences</taxon>
        <taxon>metagenomes</taxon>
        <taxon>ecological metagenomes</taxon>
    </lineage>
</organism>
<accession>X1FM34</accession>
<gene>
    <name evidence="1" type="ORF">S03H2_14843</name>
</gene>